<keyword evidence="2" id="KW-0472">Membrane</keyword>
<sequence>YAFDNDPNIMVQEHSRDRVVEPGNNALIVVEVRALEEPVDPEAHLQIRGHFSSGKHCYESMLSKSFNVTVLPLERESRNDEVDEFAGVDCSKFSMSVPAVKEIENGKGVVEFYISNFSGARANISFEGSSVQVQPSLLSVPANTANRSYATVETENTGDLYYRVSIANCAFQPEKTRIVNVQTITPAEPGETGPADDTNAAHAGEGEEEESLLPGIGSALFGLGASYGGILLLLVLIVVAILILSREGPEPYEAWIE</sequence>
<organism evidence="3">
    <name type="scientific">marine sediment metagenome</name>
    <dbReference type="NCBI Taxonomy" id="412755"/>
    <lineage>
        <taxon>unclassified sequences</taxon>
        <taxon>metagenomes</taxon>
        <taxon>ecological metagenomes</taxon>
    </lineage>
</organism>
<feature type="region of interest" description="Disordered" evidence="1">
    <location>
        <begin position="185"/>
        <end position="208"/>
    </location>
</feature>
<reference evidence="3" key="1">
    <citation type="journal article" date="2014" name="Front. Microbiol.">
        <title>High frequency of phylogenetically diverse reductive dehalogenase-homologous genes in deep subseafloor sedimentary metagenomes.</title>
        <authorList>
            <person name="Kawai M."/>
            <person name="Futagami T."/>
            <person name="Toyoda A."/>
            <person name="Takaki Y."/>
            <person name="Nishi S."/>
            <person name="Hori S."/>
            <person name="Arai W."/>
            <person name="Tsubouchi T."/>
            <person name="Morono Y."/>
            <person name="Uchiyama I."/>
            <person name="Ito T."/>
            <person name="Fujiyama A."/>
            <person name="Inagaki F."/>
            <person name="Takami H."/>
        </authorList>
    </citation>
    <scope>NUCLEOTIDE SEQUENCE</scope>
    <source>
        <strain evidence="3">Expedition CK06-06</strain>
    </source>
</reference>
<evidence type="ECO:0000256" key="1">
    <source>
        <dbReference type="SAM" id="MobiDB-lite"/>
    </source>
</evidence>
<dbReference type="AlphaFoldDB" id="X0VUE7"/>
<evidence type="ECO:0000313" key="3">
    <source>
        <dbReference type="EMBL" id="GAG16063.1"/>
    </source>
</evidence>
<accession>X0VUE7</accession>
<keyword evidence="2" id="KW-1133">Transmembrane helix</keyword>
<name>X0VUE7_9ZZZZ</name>
<feature type="transmembrane region" description="Helical" evidence="2">
    <location>
        <begin position="219"/>
        <end position="244"/>
    </location>
</feature>
<evidence type="ECO:0000256" key="2">
    <source>
        <dbReference type="SAM" id="Phobius"/>
    </source>
</evidence>
<proteinExistence type="predicted"/>
<dbReference type="EMBL" id="BARS01035206">
    <property type="protein sequence ID" value="GAG16063.1"/>
    <property type="molecule type" value="Genomic_DNA"/>
</dbReference>
<keyword evidence="2" id="KW-0812">Transmembrane</keyword>
<feature type="non-terminal residue" evidence="3">
    <location>
        <position position="1"/>
    </location>
</feature>
<comment type="caution">
    <text evidence="3">The sequence shown here is derived from an EMBL/GenBank/DDBJ whole genome shotgun (WGS) entry which is preliminary data.</text>
</comment>
<gene>
    <name evidence="3" type="ORF">S01H1_54280</name>
</gene>
<protein>
    <submittedName>
        <fullName evidence="3">Uncharacterized protein</fullName>
    </submittedName>
</protein>